<reference evidence="11" key="1">
    <citation type="submission" date="2025-08" db="UniProtKB">
        <authorList>
            <consortium name="RefSeq"/>
        </authorList>
    </citation>
    <scope>IDENTIFICATION</scope>
</reference>
<dbReference type="Pfam" id="PF01835">
    <property type="entry name" value="MG2"/>
    <property type="match status" value="1"/>
</dbReference>
<dbReference type="InterPro" id="IPR008930">
    <property type="entry name" value="Terpenoid_cyclase/PrenylTrfase"/>
</dbReference>
<evidence type="ECO:0000256" key="6">
    <source>
        <dbReference type="ARBA" id="ARBA00023162"/>
    </source>
</evidence>
<dbReference type="InterPro" id="IPR040839">
    <property type="entry name" value="MG4"/>
</dbReference>
<dbReference type="CDD" id="cd00017">
    <property type="entry name" value="ANATO"/>
    <property type="match status" value="1"/>
</dbReference>
<keyword evidence="7" id="KW-0395">Inflammatory response</keyword>
<proteinExistence type="predicted"/>
<dbReference type="Proteomes" id="UP001652581">
    <property type="component" value="Chromosome 22"/>
</dbReference>
<comment type="subcellular location">
    <subcellularLocation>
        <location evidence="1">Secreted</location>
    </subcellularLocation>
</comment>
<dbReference type="Pfam" id="PF17791">
    <property type="entry name" value="MG3"/>
    <property type="match status" value="1"/>
</dbReference>
<feature type="signal peptide" evidence="8">
    <location>
        <begin position="1"/>
        <end position="21"/>
    </location>
</feature>
<dbReference type="PANTHER" id="PTHR11412:SF111">
    <property type="entry name" value="VENOM FACTOR"/>
    <property type="match status" value="1"/>
</dbReference>
<organism evidence="10 11">
    <name type="scientific">Vicugna pacos</name>
    <name type="common">Alpaca</name>
    <name type="synonym">Lama pacos</name>
    <dbReference type="NCBI Taxonomy" id="30538"/>
    <lineage>
        <taxon>Eukaryota</taxon>
        <taxon>Metazoa</taxon>
        <taxon>Chordata</taxon>
        <taxon>Craniata</taxon>
        <taxon>Vertebrata</taxon>
        <taxon>Euteleostomi</taxon>
        <taxon>Mammalia</taxon>
        <taxon>Eutheria</taxon>
        <taxon>Laurasiatheria</taxon>
        <taxon>Artiodactyla</taxon>
        <taxon>Tylopoda</taxon>
        <taxon>Camelidae</taxon>
        <taxon>Vicugna</taxon>
    </lineage>
</organism>
<dbReference type="Pfam" id="PF07703">
    <property type="entry name" value="A2M_BRD"/>
    <property type="match status" value="1"/>
</dbReference>
<dbReference type="InterPro" id="IPR050473">
    <property type="entry name" value="A2M/Complement_sys"/>
</dbReference>
<keyword evidence="6" id="KW-0179">Complement alternate pathway</keyword>
<dbReference type="Pfam" id="PF17790">
    <property type="entry name" value="MG1"/>
    <property type="match status" value="1"/>
</dbReference>
<dbReference type="SUPFAM" id="SSF48239">
    <property type="entry name" value="Terpenoid cyclases/Protein prenyltransferases"/>
    <property type="match status" value="1"/>
</dbReference>
<keyword evidence="10" id="KW-1185">Reference proteome</keyword>
<feature type="chain" id="PRO_5045239935" evidence="8">
    <location>
        <begin position="22"/>
        <end position="1350"/>
    </location>
</feature>
<dbReference type="Gene3D" id="1.20.91.20">
    <property type="entry name" value="Anaphylotoxins (complement system)"/>
    <property type="match status" value="1"/>
</dbReference>
<dbReference type="Gene3D" id="2.60.120.1540">
    <property type="match status" value="1"/>
</dbReference>
<dbReference type="Pfam" id="PF21308">
    <property type="entry name" value="C3_CUB2"/>
    <property type="match status" value="1"/>
</dbReference>
<dbReference type="Pfam" id="PF01821">
    <property type="entry name" value="ANATO"/>
    <property type="match status" value="1"/>
</dbReference>
<evidence type="ECO:0000313" key="11">
    <source>
        <dbReference type="RefSeq" id="XP_072804311.1"/>
    </source>
</evidence>
<keyword evidence="5" id="KW-1015">Disulfide bond</keyword>
<evidence type="ECO:0000256" key="7">
    <source>
        <dbReference type="ARBA" id="ARBA00023198"/>
    </source>
</evidence>
<sequence>MDMPWPLGFILLLLGIPVVHAEPLYILVTPRVLRVGSPEKIHVQAHSDSGEPLTRPLEVNLTIWDFPMKKKTVASSQLILSPENHFMDQTLVTIPESLVYPPQPGQQYLIIRANWAPTSFMEKLVLVAPHAGYIFIQTDKTIYTPEHWVQYRVYTVNHKMDPVSRTFTLDIKNPEGITVISQDWLAEDGVFTNSFRLPELISLGTWSIEASYQSAPKQKFKSAFEVKEYVLPSFEVQLMPNKTFFYFSDEALGVNIEARYIFNKPVDGHALVIFGVKLDSRRIPIQSSLQRVEISEGLGHVSLQKDTLMATFQGPEEDFIGASIFVNVTVFSSGGEMVQAETSGVKIVRSPYNIKFTRTPQYFKPGMPFHFRVFVSNPDGSPASRVLVRCQNQKLYTLPSGVATLTIDTNADQKELPILVETDESLRPEEQASASMTAWPYLTQDGSGNFLHIEVKTLGTEVGSNIQLSLNTRHQNPADEDRITHFTILVLSKGQIVYAKHQEHSHGSVYTSAVIHVTSEMLPSFRILAFYLLPRGTGWDPELVADSIWIDVNDRCMGTLKVGMKNERYLQLVEPSSWVELKVTGDAEATVGLVAMDKAVSILNSKHKLTQKKVWDLVEEHDIGCTAGSGKDRLAVFKDAGLDMKMSTGMDTLASSDWHCPKSPPPSRHRRSLKRLETKRNAVNKFKTELERKCCEAGLRESPVGLSCEERTRHVRHGPVCIAAFLSCCHLSEALTREAREEQLLLGTMDEDEDLDDIFLEDQPVRTLFPESWFWKKITLPKSESGISHFSTAVTVPDSITTWQFVAVSIKAGQGLCVSDPFELTVTKSFFVDLKLPFSVIRNEQVQIQAVLYNFRGNSVKVRVEFPYKEPLCSAAKPGAPSRQAGGQIQQISRSIVLNPQGQTQTELVPKQDFLNKMPNTEAEVFVSVQGYTRMLTHRSADGTYHSSKGNPGSTWLMSYVFRVFALAYSTMTIRALDLHSLCDIANWIITQRQAKDGHFLEKGPVFMASMQGGYKGSEADISLTALVLIALNEGKELCNQEIPNLAASMKQACDFLEKKLPHIETTFAIAVVSYALALTGSPQANDRLDSFASQGGCGSLLNQLYKTHWPVGSLGENSLYTVEATAYALMQKLRLGRRNETHAIAKWLLEKRELGGGFQSTQVNQALETEVGKGRLAVMLTQEDHQKELSVVLAPPWFPTTVVAIEALTRFRKAVPFDGVQDLSVQIRAPKRALNVEWLIDENNAYQLRSAKFSAQDDLEIKASGSGRGTISILTTYHRSPESWKDTCNMYHLNVTLNTAPEGNDGQEMMEGAVEMVRNGEILEFPVCGTKEEETGLSHWEFTVGWKSP</sequence>
<dbReference type="Pfam" id="PF00207">
    <property type="entry name" value="A2M"/>
    <property type="match status" value="1"/>
</dbReference>
<dbReference type="SMART" id="SM00104">
    <property type="entry name" value="ANATO"/>
    <property type="match status" value="1"/>
</dbReference>
<dbReference type="SMART" id="SM01360">
    <property type="entry name" value="A2M"/>
    <property type="match status" value="1"/>
</dbReference>
<dbReference type="PROSITE" id="PS01177">
    <property type="entry name" value="ANAPHYLATOXIN_1"/>
    <property type="match status" value="1"/>
</dbReference>
<evidence type="ECO:0000256" key="1">
    <source>
        <dbReference type="ARBA" id="ARBA00004613"/>
    </source>
</evidence>
<dbReference type="Pfam" id="PF17789">
    <property type="entry name" value="MG4"/>
    <property type="match status" value="1"/>
</dbReference>
<dbReference type="SUPFAM" id="SSF47686">
    <property type="entry name" value="Anaphylotoxins (complement system)"/>
    <property type="match status" value="1"/>
</dbReference>
<dbReference type="InterPro" id="IPR041425">
    <property type="entry name" value="C3/4/5_MG1"/>
</dbReference>
<dbReference type="Gene3D" id="1.50.10.20">
    <property type="match status" value="1"/>
</dbReference>
<dbReference type="InterPro" id="IPR048848">
    <property type="entry name" value="C3_CUB2"/>
</dbReference>
<gene>
    <name evidence="11" type="primary">LOC102538252</name>
</gene>
<dbReference type="PANTHER" id="PTHR11412">
    <property type="entry name" value="MACROGLOBULIN / COMPLEMENT"/>
    <property type="match status" value="1"/>
</dbReference>
<dbReference type="Gene3D" id="6.20.50.160">
    <property type="match status" value="1"/>
</dbReference>
<dbReference type="Gene3D" id="2.60.40.1930">
    <property type="match status" value="3"/>
</dbReference>
<keyword evidence="8" id="KW-0732">Signal</keyword>
<evidence type="ECO:0000256" key="5">
    <source>
        <dbReference type="ARBA" id="ARBA00023157"/>
    </source>
</evidence>
<evidence type="ECO:0000313" key="10">
    <source>
        <dbReference type="Proteomes" id="UP001652581"/>
    </source>
</evidence>
<dbReference type="InterPro" id="IPR041555">
    <property type="entry name" value="MG3"/>
</dbReference>
<dbReference type="InterPro" id="IPR002890">
    <property type="entry name" value="MG2"/>
</dbReference>
<dbReference type="PROSITE" id="PS01178">
    <property type="entry name" value="ANAPHYLATOXIN_2"/>
    <property type="match status" value="1"/>
</dbReference>
<name>A0ABM5C6N6_VICPA</name>
<keyword evidence="3" id="KW-0399">Innate immunity</keyword>
<accession>A0ABM5C6N6</accession>
<evidence type="ECO:0000256" key="8">
    <source>
        <dbReference type="SAM" id="SignalP"/>
    </source>
</evidence>
<dbReference type="InterPro" id="IPR001599">
    <property type="entry name" value="Macroglobln_a2"/>
</dbReference>
<keyword evidence="3" id="KW-0391">Immunity</keyword>
<dbReference type="Gene3D" id="2.60.40.1940">
    <property type="match status" value="1"/>
</dbReference>
<dbReference type="InterPro" id="IPR013783">
    <property type="entry name" value="Ig-like_fold"/>
</dbReference>
<dbReference type="InterPro" id="IPR011626">
    <property type="entry name" value="Alpha-macroglobulin_TED"/>
</dbReference>
<dbReference type="SMART" id="SM01359">
    <property type="entry name" value="A2M_N_2"/>
    <property type="match status" value="1"/>
</dbReference>
<evidence type="ECO:0000256" key="2">
    <source>
        <dbReference type="ARBA" id="ARBA00022525"/>
    </source>
</evidence>
<dbReference type="InterPro" id="IPR011625">
    <property type="entry name" value="A2M_N_BRD"/>
</dbReference>
<protein>
    <submittedName>
        <fullName evidence="11">Complement C3</fullName>
    </submittedName>
</protein>
<dbReference type="Pfam" id="PF07678">
    <property type="entry name" value="TED_complement"/>
    <property type="match status" value="1"/>
</dbReference>
<keyword evidence="2" id="KW-0964">Secreted</keyword>
<dbReference type="InterPro" id="IPR018081">
    <property type="entry name" value="Anaphylatoxin_comp_syst"/>
</dbReference>
<dbReference type="Gene3D" id="2.60.40.10">
    <property type="entry name" value="Immunoglobulins"/>
    <property type="match status" value="2"/>
</dbReference>
<evidence type="ECO:0000256" key="3">
    <source>
        <dbReference type="ARBA" id="ARBA00022588"/>
    </source>
</evidence>
<dbReference type="Gene3D" id="2.20.130.20">
    <property type="match status" value="1"/>
</dbReference>
<feature type="domain" description="Anaphylatoxin-like" evidence="9">
    <location>
        <begin position="694"/>
        <end position="729"/>
    </location>
</feature>
<evidence type="ECO:0000256" key="4">
    <source>
        <dbReference type="ARBA" id="ARBA00022875"/>
    </source>
</evidence>
<dbReference type="GeneID" id="102538252"/>
<keyword evidence="4" id="KW-0180">Complement pathway</keyword>
<dbReference type="RefSeq" id="XP_072804311.1">
    <property type="nucleotide sequence ID" value="XM_072948210.1"/>
</dbReference>
<evidence type="ECO:0000259" key="9">
    <source>
        <dbReference type="PROSITE" id="PS01178"/>
    </source>
</evidence>
<dbReference type="InterPro" id="IPR000020">
    <property type="entry name" value="Anaphylatoxin/fibulin"/>
</dbReference>